<proteinExistence type="predicted"/>
<dbReference type="InterPro" id="IPR013187">
    <property type="entry name" value="F-box-assoc_dom_typ3"/>
</dbReference>
<dbReference type="PANTHER" id="PTHR31672">
    <property type="entry name" value="BNACNNG10540D PROTEIN"/>
    <property type="match status" value="1"/>
</dbReference>
<dbReference type="PANTHER" id="PTHR31672:SF13">
    <property type="entry name" value="F-BOX PROTEIN CPR30-LIKE"/>
    <property type="match status" value="1"/>
</dbReference>
<reference evidence="3" key="2">
    <citation type="submission" date="2023-05" db="EMBL/GenBank/DDBJ databases">
        <authorList>
            <person name="Schelkunov M.I."/>
        </authorList>
    </citation>
    <scope>NUCLEOTIDE SEQUENCE</scope>
    <source>
        <strain evidence="3">Hsosn_3</strain>
        <tissue evidence="3">Leaf</tissue>
    </source>
</reference>
<feature type="domain" description="F-box" evidence="1">
    <location>
        <begin position="6"/>
        <end position="40"/>
    </location>
</feature>
<dbReference type="Pfam" id="PF08268">
    <property type="entry name" value="FBA_3"/>
    <property type="match status" value="1"/>
</dbReference>
<dbReference type="InterPro" id="IPR001810">
    <property type="entry name" value="F-box_dom"/>
</dbReference>
<reference evidence="3" key="1">
    <citation type="submission" date="2023-02" db="EMBL/GenBank/DDBJ databases">
        <title>Genome of toxic invasive species Heracleum sosnowskyi carries increased number of genes despite the absence of recent whole-genome duplications.</title>
        <authorList>
            <person name="Schelkunov M."/>
            <person name="Shtratnikova V."/>
            <person name="Makarenko M."/>
            <person name="Klepikova A."/>
            <person name="Omelchenko D."/>
            <person name="Novikova G."/>
            <person name="Obukhova E."/>
            <person name="Bogdanov V."/>
            <person name="Penin A."/>
            <person name="Logacheva M."/>
        </authorList>
    </citation>
    <scope>NUCLEOTIDE SEQUENCE</scope>
    <source>
        <strain evidence="3">Hsosn_3</strain>
        <tissue evidence="3">Leaf</tissue>
    </source>
</reference>
<evidence type="ECO:0000313" key="4">
    <source>
        <dbReference type="Proteomes" id="UP001237642"/>
    </source>
</evidence>
<dbReference type="EMBL" id="JAUIZM010000007">
    <property type="protein sequence ID" value="KAK1374468.1"/>
    <property type="molecule type" value="Genomic_DNA"/>
</dbReference>
<dbReference type="InterPro" id="IPR017451">
    <property type="entry name" value="F-box-assoc_interact_dom"/>
</dbReference>
<comment type="caution">
    <text evidence="3">The sequence shown here is derived from an EMBL/GenBank/DDBJ whole genome shotgun (WGS) entry which is preliminary data.</text>
</comment>
<evidence type="ECO:0000313" key="3">
    <source>
        <dbReference type="EMBL" id="KAK1374468.1"/>
    </source>
</evidence>
<dbReference type="AlphaFoldDB" id="A0AAD8HWV5"/>
<organism evidence="3 4">
    <name type="scientific">Heracleum sosnowskyi</name>
    <dbReference type="NCBI Taxonomy" id="360622"/>
    <lineage>
        <taxon>Eukaryota</taxon>
        <taxon>Viridiplantae</taxon>
        <taxon>Streptophyta</taxon>
        <taxon>Embryophyta</taxon>
        <taxon>Tracheophyta</taxon>
        <taxon>Spermatophyta</taxon>
        <taxon>Magnoliopsida</taxon>
        <taxon>eudicotyledons</taxon>
        <taxon>Gunneridae</taxon>
        <taxon>Pentapetalae</taxon>
        <taxon>asterids</taxon>
        <taxon>campanulids</taxon>
        <taxon>Apiales</taxon>
        <taxon>Apiaceae</taxon>
        <taxon>Apioideae</taxon>
        <taxon>apioid superclade</taxon>
        <taxon>Tordylieae</taxon>
        <taxon>Tordyliinae</taxon>
        <taxon>Heracleum</taxon>
    </lineage>
</organism>
<dbReference type="Pfam" id="PF00646">
    <property type="entry name" value="F-box"/>
    <property type="match status" value="1"/>
</dbReference>
<gene>
    <name evidence="3" type="ORF">POM88_030661</name>
</gene>
<name>A0AAD8HWV5_9APIA</name>
<evidence type="ECO:0000259" key="1">
    <source>
        <dbReference type="Pfam" id="PF00646"/>
    </source>
</evidence>
<evidence type="ECO:0000259" key="2">
    <source>
        <dbReference type="Pfam" id="PF08268"/>
    </source>
</evidence>
<accession>A0AAD8HWV5</accession>
<sequence>MDKFSADLIHKIFIWVPIKSLTKLKCVSKSWCKIIDDPLFALMQYDCGKVDEKTLLLSTINHSESTTSLYAAVCSDDEEDRMIRAATVPMVKVQTRSGIFGSCNGLLYFADAYAGSIVVSNPVRSQFTILPPTPFKMYCWESYYSAIGLGFDSLTKTFKMVCTNQPGSTQITLVHTLGTSSWREVPSFPAYYCGHVDSRSVFVHGFLHWMMDSSMIKNGRGRILAFDVSKETFEVVPHPQLSFEKHMDNYFRILDFKGNLGMLDLSSGTKFDLWVMDYDKKSWSKELTIDISIVGKIHVDITQVIGLWKRDEILFLFSQRDCSRRGFVEYWSYGMRTGNLKECEDQSSNAQVFSLKGSLISIPDAMEVS</sequence>
<dbReference type="NCBIfam" id="TIGR01640">
    <property type="entry name" value="F_box_assoc_1"/>
    <property type="match status" value="1"/>
</dbReference>
<dbReference type="InterPro" id="IPR050796">
    <property type="entry name" value="SCF_F-box_component"/>
</dbReference>
<keyword evidence="4" id="KW-1185">Reference proteome</keyword>
<dbReference type="SUPFAM" id="SSF81383">
    <property type="entry name" value="F-box domain"/>
    <property type="match status" value="1"/>
</dbReference>
<feature type="domain" description="F-box associated beta-propeller type 3" evidence="2">
    <location>
        <begin position="68"/>
        <end position="338"/>
    </location>
</feature>
<dbReference type="Proteomes" id="UP001237642">
    <property type="component" value="Unassembled WGS sequence"/>
</dbReference>
<dbReference type="InterPro" id="IPR036047">
    <property type="entry name" value="F-box-like_dom_sf"/>
</dbReference>
<protein>
    <submittedName>
        <fullName evidence="3">F-box domain-containing protein</fullName>
    </submittedName>
</protein>